<dbReference type="Gene3D" id="1.10.443.10">
    <property type="entry name" value="Intergrase catalytic core"/>
    <property type="match status" value="1"/>
</dbReference>
<evidence type="ECO:0000313" key="4">
    <source>
        <dbReference type="Proteomes" id="UP001314205"/>
    </source>
</evidence>
<gene>
    <name evidence="3" type="ORF">PARMNEM_LOCUS14978</name>
</gene>
<proteinExistence type="predicted"/>
<keyword evidence="1" id="KW-0233">DNA recombination</keyword>
<evidence type="ECO:0000256" key="1">
    <source>
        <dbReference type="ARBA" id="ARBA00023172"/>
    </source>
</evidence>
<sequence length="262" mass="30052">MSFLTNCFLSGSSYGTLNAHRSALSLILNLKNNNDDRIKRLFKGFYRERPPLPKYTSTWNPSKVLNYISKWYPNNLLTLEKIVKKVTTLLAICTAHRAQTISFIKLSNIVHSSEGIYVNITDIIKTSSLRTQQPRMFLPYFVEDQSICPAKALEEYIKITHEIRGDIDYLLITFKKPYKQATAQTISRWIKSVLCESGIDTKEFKAHSTRHASTSNAKYLGVSLDIIRKTAGWSKSSENFAKFYNRPIEEDNNFANYILSAK</sequence>
<dbReference type="SUPFAM" id="SSF56349">
    <property type="entry name" value="DNA breaking-rejoining enzymes"/>
    <property type="match status" value="1"/>
</dbReference>
<organism evidence="3 4">
    <name type="scientific">Parnassius mnemosyne</name>
    <name type="common">clouded apollo</name>
    <dbReference type="NCBI Taxonomy" id="213953"/>
    <lineage>
        <taxon>Eukaryota</taxon>
        <taxon>Metazoa</taxon>
        <taxon>Ecdysozoa</taxon>
        <taxon>Arthropoda</taxon>
        <taxon>Hexapoda</taxon>
        <taxon>Insecta</taxon>
        <taxon>Pterygota</taxon>
        <taxon>Neoptera</taxon>
        <taxon>Endopterygota</taxon>
        <taxon>Lepidoptera</taxon>
        <taxon>Glossata</taxon>
        <taxon>Ditrysia</taxon>
        <taxon>Papilionoidea</taxon>
        <taxon>Papilionidae</taxon>
        <taxon>Parnassiinae</taxon>
        <taxon>Parnassini</taxon>
        <taxon>Parnassius</taxon>
        <taxon>Driopa</taxon>
    </lineage>
</organism>
<dbReference type="InterPro" id="IPR013762">
    <property type="entry name" value="Integrase-like_cat_sf"/>
</dbReference>
<evidence type="ECO:0000313" key="3">
    <source>
        <dbReference type="EMBL" id="CAK1595513.1"/>
    </source>
</evidence>
<dbReference type="PANTHER" id="PTHR35617:SF3">
    <property type="entry name" value="CORE-BINDING (CB) DOMAIN-CONTAINING PROTEIN"/>
    <property type="match status" value="1"/>
</dbReference>
<feature type="domain" description="Tyr recombinase" evidence="2">
    <location>
        <begin position="80"/>
        <end position="238"/>
    </location>
</feature>
<dbReference type="Pfam" id="PF00589">
    <property type="entry name" value="Phage_integrase"/>
    <property type="match status" value="1"/>
</dbReference>
<name>A0AAV1LJA8_9NEOP</name>
<dbReference type="InterPro" id="IPR011010">
    <property type="entry name" value="DNA_brk_join_enz"/>
</dbReference>
<dbReference type="AlphaFoldDB" id="A0AAV1LJA8"/>
<protein>
    <recommendedName>
        <fullName evidence="2">Tyr recombinase domain-containing protein</fullName>
    </recommendedName>
</protein>
<dbReference type="GO" id="GO:0006310">
    <property type="term" value="P:DNA recombination"/>
    <property type="evidence" value="ECO:0007669"/>
    <property type="project" value="UniProtKB-KW"/>
</dbReference>
<dbReference type="GO" id="GO:0003677">
    <property type="term" value="F:DNA binding"/>
    <property type="evidence" value="ECO:0007669"/>
    <property type="project" value="InterPro"/>
</dbReference>
<dbReference type="GO" id="GO:0015074">
    <property type="term" value="P:DNA integration"/>
    <property type="evidence" value="ECO:0007669"/>
    <property type="project" value="InterPro"/>
</dbReference>
<dbReference type="InterPro" id="IPR002104">
    <property type="entry name" value="Integrase_catalytic"/>
</dbReference>
<keyword evidence="4" id="KW-1185">Reference proteome</keyword>
<accession>A0AAV1LJA8</accession>
<comment type="caution">
    <text evidence="3">The sequence shown here is derived from an EMBL/GenBank/DDBJ whole genome shotgun (WGS) entry which is preliminary data.</text>
</comment>
<evidence type="ECO:0000259" key="2">
    <source>
        <dbReference type="Pfam" id="PF00589"/>
    </source>
</evidence>
<dbReference type="EMBL" id="CAVLGL010000092">
    <property type="protein sequence ID" value="CAK1595513.1"/>
    <property type="molecule type" value="Genomic_DNA"/>
</dbReference>
<dbReference type="Proteomes" id="UP001314205">
    <property type="component" value="Unassembled WGS sequence"/>
</dbReference>
<dbReference type="PANTHER" id="PTHR35617">
    <property type="entry name" value="PHAGE_INTEGRASE DOMAIN-CONTAINING PROTEIN"/>
    <property type="match status" value="1"/>
</dbReference>
<reference evidence="3 4" key="1">
    <citation type="submission" date="2023-11" db="EMBL/GenBank/DDBJ databases">
        <authorList>
            <person name="Hedman E."/>
            <person name="Englund M."/>
            <person name="Stromberg M."/>
            <person name="Nyberg Akerstrom W."/>
            <person name="Nylinder S."/>
            <person name="Jareborg N."/>
            <person name="Kallberg Y."/>
            <person name="Kronander E."/>
        </authorList>
    </citation>
    <scope>NUCLEOTIDE SEQUENCE [LARGE SCALE GENOMIC DNA]</scope>
</reference>